<accession>A0A9Q0KB95</accession>
<gene>
    <name evidence="1" type="ORF">NE237_019187</name>
</gene>
<dbReference type="EMBL" id="JAMYWD010000007">
    <property type="protein sequence ID" value="KAJ4967338.1"/>
    <property type="molecule type" value="Genomic_DNA"/>
</dbReference>
<organism evidence="1 2">
    <name type="scientific">Protea cynaroides</name>
    <dbReference type="NCBI Taxonomy" id="273540"/>
    <lineage>
        <taxon>Eukaryota</taxon>
        <taxon>Viridiplantae</taxon>
        <taxon>Streptophyta</taxon>
        <taxon>Embryophyta</taxon>
        <taxon>Tracheophyta</taxon>
        <taxon>Spermatophyta</taxon>
        <taxon>Magnoliopsida</taxon>
        <taxon>Proteales</taxon>
        <taxon>Proteaceae</taxon>
        <taxon>Protea</taxon>
    </lineage>
</organism>
<comment type="caution">
    <text evidence="1">The sequence shown here is derived from an EMBL/GenBank/DDBJ whole genome shotgun (WGS) entry which is preliminary data.</text>
</comment>
<name>A0A9Q0KB95_9MAGN</name>
<sequence length="175" mass="18807">MFSSGNGGIDQSWANFAATQGGIWKKEDEKFVNSSSGKKHTTEAINSEILKEGVSQGSGKSINVPTVHSHSIINPSSSQMNTQKHAAISQFIKENLTTILNLVPKMANVSLSHNPTEVSSGQGINSSFLSQEIVKLDTNYVARTTIEESSNAFQTNLIGQIVIGNIDNISFTPLI</sequence>
<dbReference type="Proteomes" id="UP001141806">
    <property type="component" value="Unassembled WGS sequence"/>
</dbReference>
<evidence type="ECO:0000313" key="1">
    <source>
        <dbReference type="EMBL" id="KAJ4967338.1"/>
    </source>
</evidence>
<evidence type="ECO:0000313" key="2">
    <source>
        <dbReference type="Proteomes" id="UP001141806"/>
    </source>
</evidence>
<reference evidence="1" key="1">
    <citation type="journal article" date="2023" name="Plant J.">
        <title>The genome of the king protea, Protea cynaroides.</title>
        <authorList>
            <person name="Chang J."/>
            <person name="Duong T.A."/>
            <person name="Schoeman C."/>
            <person name="Ma X."/>
            <person name="Roodt D."/>
            <person name="Barker N."/>
            <person name="Li Z."/>
            <person name="Van de Peer Y."/>
            <person name="Mizrachi E."/>
        </authorList>
    </citation>
    <scope>NUCLEOTIDE SEQUENCE</scope>
    <source>
        <tissue evidence="1">Young leaves</tissue>
    </source>
</reference>
<proteinExistence type="predicted"/>
<protein>
    <submittedName>
        <fullName evidence="1">Uncharacterized protein</fullName>
    </submittedName>
</protein>
<keyword evidence="2" id="KW-1185">Reference proteome</keyword>
<dbReference type="AlphaFoldDB" id="A0A9Q0KB95"/>